<sequence length="317" mass="34358">MEYIGRGFMPRRRMDLLATGVTRAQLESGSWSSPHFGYHRSAQVRDPVRQRILDAVAVMPYGGVVGGWASAYLQGVTVLDGGWGSAIAAQGRLGEPVLVAIPPNTVVNRPGIRSLRAALEPEDVVQVAGVPCTAGARTAYDLMRFAPDLTEAVVAGDGLVHAGLVDATAIAAYEAAHSRRRGVRQLRDALPLLNGRAASPPESRLRMICRAAGLTQLLVNAPVYDLDGRFLGIVDLLESFGGLALEYDGEYHWDLGQQTRDNYREEGLERTGLTVLRVTALDLRNPPALITRIQEAHRACLATPIASRRWLHHPHAA</sequence>
<dbReference type="RefSeq" id="WP_344158614.1">
    <property type="nucleotide sequence ID" value="NZ_BAAANF010000018.1"/>
</dbReference>
<reference evidence="1 2" key="1">
    <citation type="journal article" date="2019" name="Int. J. Syst. Evol. Microbiol.">
        <title>The Global Catalogue of Microorganisms (GCM) 10K type strain sequencing project: providing services to taxonomists for standard genome sequencing and annotation.</title>
        <authorList>
            <consortium name="The Broad Institute Genomics Platform"/>
            <consortium name="The Broad Institute Genome Sequencing Center for Infectious Disease"/>
            <person name="Wu L."/>
            <person name="Ma J."/>
        </authorList>
    </citation>
    <scope>NUCLEOTIDE SEQUENCE [LARGE SCALE GENOMIC DNA]</scope>
    <source>
        <strain evidence="1 2">JCM 14307</strain>
    </source>
</reference>
<evidence type="ECO:0000313" key="1">
    <source>
        <dbReference type="EMBL" id="GAA1702634.1"/>
    </source>
</evidence>
<comment type="caution">
    <text evidence="1">The sequence shown here is derived from an EMBL/GenBank/DDBJ whole genome shotgun (WGS) entry which is preliminary data.</text>
</comment>
<gene>
    <name evidence="1" type="ORF">GCM10009745_57420</name>
</gene>
<evidence type="ECO:0000313" key="2">
    <source>
        <dbReference type="Proteomes" id="UP001500280"/>
    </source>
</evidence>
<keyword evidence="2" id="KW-1185">Reference proteome</keyword>
<evidence type="ECO:0008006" key="3">
    <source>
        <dbReference type="Google" id="ProtNLM"/>
    </source>
</evidence>
<name>A0ABN2ID46_9ACTN</name>
<protein>
    <recommendedName>
        <fullName evidence="3">DUF559 domain-containing protein</fullName>
    </recommendedName>
</protein>
<dbReference type="Proteomes" id="UP001500280">
    <property type="component" value="Unassembled WGS sequence"/>
</dbReference>
<dbReference type="EMBL" id="BAAANF010000018">
    <property type="protein sequence ID" value="GAA1702634.1"/>
    <property type="molecule type" value="Genomic_DNA"/>
</dbReference>
<accession>A0ABN2ID46</accession>
<dbReference type="Gene3D" id="3.40.960.10">
    <property type="entry name" value="VSR Endonuclease"/>
    <property type="match status" value="1"/>
</dbReference>
<organism evidence="1 2">
    <name type="scientific">Kribbella yunnanensis</name>
    <dbReference type="NCBI Taxonomy" id="190194"/>
    <lineage>
        <taxon>Bacteria</taxon>
        <taxon>Bacillati</taxon>
        <taxon>Actinomycetota</taxon>
        <taxon>Actinomycetes</taxon>
        <taxon>Propionibacteriales</taxon>
        <taxon>Kribbellaceae</taxon>
        <taxon>Kribbella</taxon>
    </lineage>
</organism>
<proteinExistence type="predicted"/>